<proteinExistence type="inferred from homology"/>
<protein>
    <submittedName>
        <fullName evidence="3">Uncharacterized protein YndB with AHSA1/START domain</fullName>
    </submittedName>
</protein>
<dbReference type="SUPFAM" id="SSF55961">
    <property type="entry name" value="Bet v1-like"/>
    <property type="match status" value="1"/>
</dbReference>
<dbReference type="EMBL" id="JADBEB010000001">
    <property type="protein sequence ID" value="MBE1490796.1"/>
    <property type="molecule type" value="Genomic_DNA"/>
</dbReference>
<sequence>MWAALTTAEGLGSWFGDSADVDLRPGGEAHVRWVEYGAHTLWIEVVDPPRRFAYSWAVDGLGPSDPRRTHVEFSLEPIGAGTRLTVVETGFAQLPDELVDAFHGNAEGWRDELAELVEYLNAAAAEE</sequence>
<dbReference type="Proteomes" id="UP000649753">
    <property type="component" value="Unassembled WGS sequence"/>
</dbReference>
<feature type="domain" description="Activator of Hsp90 ATPase homologue 1/2-like C-terminal" evidence="2">
    <location>
        <begin position="2"/>
        <end position="120"/>
    </location>
</feature>
<dbReference type="InterPro" id="IPR013538">
    <property type="entry name" value="ASHA1/2-like_C"/>
</dbReference>
<comment type="caution">
    <text evidence="3">The sequence shown here is derived from an EMBL/GenBank/DDBJ whole genome shotgun (WGS) entry which is preliminary data.</text>
</comment>
<evidence type="ECO:0000259" key="2">
    <source>
        <dbReference type="Pfam" id="PF08327"/>
    </source>
</evidence>
<evidence type="ECO:0000256" key="1">
    <source>
        <dbReference type="ARBA" id="ARBA00006817"/>
    </source>
</evidence>
<comment type="similarity">
    <text evidence="1">Belongs to the AHA1 family.</text>
</comment>
<dbReference type="Pfam" id="PF08327">
    <property type="entry name" value="AHSA1"/>
    <property type="match status" value="1"/>
</dbReference>
<evidence type="ECO:0000313" key="3">
    <source>
        <dbReference type="EMBL" id="MBE1490796.1"/>
    </source>
</evidence>
<accession>A0A927MCV7</accession>
<dbReference type="InterPro" id="IPR023393">
    <property type="entry name" value="START-like_dom_sf"/>
</dbReference>
<dbReference type="Gene3D" id="3.30.530.20">
    <property type="match status" value="1"/>
</dbReference>
<name>A0A927MCV7_9ACTN</name>
<keyword evidence="4" id="KW-1185">Reference proteome</keyword>
<organism evidence="3 4">
    <name type="scientific">Plantactinospora soyae</name>
    <dbReference type="NCBI Taxonomy" id="1544732"/>
    <lineage>
        <taxon>Bacteria</taxon>
        <taxon>Bacillati</taxon>
        <taxon>Actinomycetota</taxon>
        <taxon>Actinomycetes</taxon>
        <taxon>Micromonosporales</taxon>
        <taxon>Micromonosporaceae</taxon>
        <taxon>Plantactinospora</taxon>
    </lineage>
</organism>
<dbReference type="AlphaFoldDB" id="A0A927MCV7"/>
<reference evidence="3" key="1">
    <citation type="submission" date="2020-10" db="EMBL/GenBank/DDBJ databases">
        <title>Sequencing the genomes of 1000 actinobacteria strains.</title>
        <authorList>
            <person name="Klenk H.-P."/>
        </authorList>
    </citation>
    <scope>NUCLEOTIDE SEQUENCE</scope>
    <source>
        <strain evidence="3">DSM 46832</strain>
    </source>
</reference>
<evidence type="ECO:0000313" key="4">
    <source>
        <dbReference type="Proteomes" id="UP000649753"/>
    </source>
</evidence>
<gene>
    <name evidence="3" type="ORF">H4W31_006434</name>
</gene>